<keyword evidence="3" id="KW-1185">Reference proteome</keyword>
<gene>
    <name evidence="2" type="ORF">PoB_003466600</name>
</gene>
<evidence type="ECO:0000313" key="2">
    <source>
        <dbReference type="EMBL" id="GFO08161.1"/>
    </source>
</evidence>
<proteinExistence type="predicted"/>
<dbReference type="AlphaFoldDB" id="A0AAV4ANK6"/>
<comment type="caution">
    <text evidence="2">The sequence shown here is derived from an EMBL/GenBank/DDBJ whole genome shotgun (WGS) entry which is preliminary data.</text>
</comment>
<dbReference type="EMBL" id="BLXT01003952">
    <property type="protein sequence ID" value="GFO08161.1"/>
    <property type="molecule type" value="Genomic_DNA"/>
</dbReference>
<dbReference type="Proteomes" id="UP000735302">
    <property type="component" value="Unassembled WGS sequence"/>
</dbReference>
<reference evidence="2 3" key="1">
    <citation type="journal article" date="2021" name="Elife">
        <title>Chloroplast acquisition without the gene transfer in kleptoplastic sea slugs, Plakobranchus ocellatus.</title>
        <authorList>
            <person name="Maeda T."/>
            <person name="Takahashi S."/>
            <person name="Yoshida T."/>
            <person name="Shimamura S."/>
            <person name="Takaki Y."/>
            <person name="Nagai Y."/>
            <person name="Toyoda A."/>
            <person name="Suzuki Y."/>
            <person name="Arimoto A."/>
            <person name="Ishii H."/>
            <person name="Satoh N."/>
            <person name="Nishiyama T."/>
            <person name="Hasebe M."/>
            <person name="Maruyama T."/>
            <person name="Minagawa J."/>
            <person name="Obokata J."/>
            <person name="Shigenobu S."/>
        </authorList>
    </citation>
    <scope>NUCLEOTIDE SEQUENCE [LARGE SCALE GENOMIC DNA]</scope>
</reference>
<evidence type="ECO:0000313" key="3">
    <source>
        <dbReference type="Proteomes" id="UP000735302"/>
    </source>
</evidence>
<name>A0AAV4ANK6_9GAST</name>
<accession>A0AAV4ANK6</accession>
<organism evidence="2 3">
    <name type="scientific">Plakobranchus ocellatus</name>
    <dbReference type="NCBI Taxonomy" id="259542"/>
    <lineage>
        <taxon>Eukaryota</taxon>
        <taxon>Metazoa</taxon>
        <taxon>Spiralia</taxon>
        <taxon>Lophotrochozoa</taxon>
        <taxon>Mollusca</taxon>
        <taxon>Gastropoda</taxon>
        <taxon>Heterobranchia</taxon>
        <taxon>Euthyneura</taxon>
        <taxon>Panpulmonata</taxon>
        <taxon>Sacoglossa</taxon>
        <taxon>Placobranchoidea</taxon>
        <taxon>Plakobranchidae</taxon>
        <taxon>Plakobranchus</taxon>
    </lineage>
</organism>
<feature type="compositionally biased region" description="Acidic residues" evidence="1">
    <location>
        <begin position="17"/>
        <end position="34"/>
    </location>
</feature>
<protein>
    <submittedName>
        <fullName evidence="2">Uncharacterized protein</fullName>
    </submittedName>
</protein>
<feature type="region of interest" description="Disordered" evidence="1">
    <location>
        <begin position="1"/>
        <end position="44"/>
    </location>
</feature>
<sequence>MVAVHGSGWVCGRSDIDNDNDSDSNDTSDSDDDGFGSGDRGDNVPLDYVKGNYVLHRPAVQKASLVMFRRVGGTVNSEPALRSPRSDSLTGLCFNAISLV</sequence>
<evidence type="ECO:0000256" key="1">
    <source>
        <dbReference type="SAM" id="MobiDB-lite"/>
    </source>
</evidence>